<evidence type="ECO:0000313" key="1">
    <source>
        <dbReference type="EMBL" id="GAB1293452.1"/>
    </source>
</evidence>
<evidence type="ECO:0000313" key="2">
    <source>
        <dbReference type="Proteomes" id="UP001623349"/>
    </source>
</evidence>
<name>A0ABQ0F2P7_APOSI</name>
<keyword evidence="2" id="KW-1185">Reference proteome</keyword>
<organism evidence="1 2">
    <name type="scientific">Apodemus speciosus</name>
    <name type="common">Large Japanese field mouse</name>
    <dbReference type="NCBI Taxonomy" id="105296"/>
    <lineage>
        <taxon>Eukaryota</taxon>
        <taxon>Metazoa</taxon>
        <taxon>Chordata</taxon>
        <taxon>Craniata</taxon>
        <taxon>Vertebrata</taxon>
        <taxon>Euteleostomi</taxon>
        <taxon>Mammalia</taxon>
        <taxon>Eutheria</taxon>
        <taxon>Euarchontoglires</taxon>
        <taxon>Glires</taxon>
        <taxon>Rodentia</taxon>
        <taxon>Myomorpha</taxon>
        <taxon>Muroidea</taxon>
        <taxon>Muridae</taxon>
        <taxon>Murinae</taxon>
        <taxon>Apodemus</taxon>
    </lineage>
</organism>
<protein>
    <submittedName>
        <fullName evidence="1">Uncharacterized protein</fullName>
    </submittedName>
</protein>
<sequence>MRREVCVKLLRLGTYQDLCLSRCPLLDCPIRMV</sequence>
<accession>A0ABQ0F2P7</accession>
<proteinExistence type="predicted"/>
<comment type="caution">
    <text evidence="1">The sequence shown here is derived from an EMBL/GenBank/DDBJ whole genome shotgun (WGS) entry which is preliminary data.</text>
</comment>
<gene>
    <name evidence="1" type="ORF">APTSU1_000868400</name>
</gene>
<dbReference type="Proteomes" id="UP001623349">
    <property type="component" value="Unassembled WGS sequence"/>
</dbReference>
<reference evidence="1 2" key="1">
    <citation type="submission" date="2024-08" db="EMBL/GenBank/DDBJ databases">
        <title>The draft genome of Apodemus speciosus.</title>
        <authorList>
            <person name="Nabeshima K."/>
            <person name="Suzuki S."/>
            <person name="Onuma M."/>
        </authorList>
    </citation>
    <scope>NUCLEOTIDE SEQUENCE [LARGE SCALE GENOMIC DNA]</scope>
    <source>
        <strain evidence="1">IB14-021</strain>
    </source>
</reference>
<dbReference type="EMBL" id="BAAFST010000008">
    <property type="protein sequence ID" value="GAB1293452.1"/>
    <property type="molecule type" value="Genomic_DNA"/>
</dbReference>